<proteinExistence type="predicted"/>
<feature type="region of interest" description="Disordered" evidence="1">
    <location>
        <begin position="99"/>
        <end position="118"/>
    </location>
</feature>
<sequence length="154" mass="16936">MYLLSSINSVLQLSNDPSSILKPSSHTRDPPARGLPLPLLHFHIRLIHHRRAQHHPRGAPIHILLHKHKDVPHPPAILSASAYATALASRWQSHDSTLNCNAGSGSKPASPMRGTSPPGFGSYPTIDIDIDHLRTKYIDLEARLQVHPSPRPLA</sequence>
<keyword evidence="3" id="KW-1185">Reference proteome</keyword>
<evidence type="ECO:0000256" key="1">
    <source>
        <dbReference type="SAM" id="MobiDB-lite"/>
    </source>
</evidence>
<evidence type="ECO:0000313" key="2">
    <source>
        <dbReference type="EMBL" id="KAF5340201.1"/>
    </source>
</evidence>
<comment type="caution">
    <text evidence="2">The sequence shown here is derived from an EMBL/GenBank/DDBJ whole genome shotgun (WGS) entry which is preliminary data.</text>
</comment>
<gene>
    <name evidence="2" type="ORF">D9611_007894</name>
</gene>
<evidence type="ECO:0000313" key="3">
    <source>
        <dbReference type="Proteomes" id="UP000541558"/>
    </source>
</evidence>
<dbReference type="Proteomes" id="UP000541558">
    <property type="component" value="Unassembled WGS sequence"/>
</dbReference>
<dbReference type="EMBL" id="JAACJK010000004">
    <property type="protein sequence ID" value="KAF5340201.1"/>
    <property type="molecule type" value="Genomic_DNA"/>
</dbReference>
<organism evidence="2 3">
    <name type="scientific">Ephemerocybe angulata</name>
    <dbReference type="NCBI Taxonomy" id="980116"/>
    <lineage>
        <taxon>Eukaryota</taxon>
        <taxon>Fungi</taxon>
        <taxon>Dikarya</taxon>
        <taxon>Basidiomycota</taxon>
        <taxon>Agaricomycotina</taxon>
        <taxon>Agaricomycetes</taxon>
        <taxon>Agaricomycetidae</taxon>
        <taxon>Agaricales</taxon>
        <taxon>Agaricineae</taxon>
        <taxon>Psathyrellaceae</taxon>
        <taxon>Ephemerocybe</taxon>
    </lineage>
</organism>
<name>A0A8H5CFM4_9AGAR</name>
<accession>A0A8H5CFM4</accession>
<protein>
    <submittedName>
        <fullName evidence="2">Uncharacterized protein</fullName>
    </submittedName>
</protein>
<reference evidence="2 3" key="1">
    <citation type="journal article" date="2020" name="ISME J.">
        <title>Uncovering the hidden diversity of litter-decomposition mechanisms in mushroom-forming fungi.</title>
        <authorList>
            <person name="Floudas D."/>
            <person name="Bentzer J."/>
            <person name="Ahren D."/>
            <person name="Johansson T."/>
            <person name="Persson P."/>
            <person name="Tunlid A."/>
        </authorList>
    </citation>
    <scope>NUCLEOTIDE SEQUENCE [LARGE SCALE GENOMIC DNA]</scope>
    <source>
        <strain evidence="2 3">CBS 175.51</strain>
    </source>
</reference>
<dbReference type="AlphaFoldDB" id="A0A8H5CFM4"/>